<keyword evidence="4 6" id="KW-0694">RNA-binding</keyword>
<keyword evidence="3" id="KW-0509">mRNA transport</keyword>
<dbReference type="SUPFAM" id="SSF54928">
    <property type="entry name" value="RNA-binding domain, RBD"/>
    <property type="match status" value="1"/>
</dbReference>
<dbReference type="STRING" id="409849.ENSPMGP00000020522"/>
<name>A0A3B4ATL6_9GOBI</name>
<accession>A0A3B4ATL6</accession>
<sequence length="294" mass="30877">MVDKMDMSLDDIIKQNRRGGGGRGGRGRGRGGSGGARGGAGRLGGGGGGGFGGRGGGSGPMRNRQNLSRARGRPTPYSRPKQLPDKWQHDMYDNSFGGFNGAAGGGGAGVETGGKLLVSNLDFGVSDADIQELFAEFGTLKKAAVHYDRSGRSLGTADVHFERRADALKAMKQYNGIPLDGRPMNIQLVTSQIDTQRRPMQGVSRGGGMNKGRGGFGGMQNRRGGRGAGGARGRGRGGRGGGGPSRQQLSAEELDAQLDAYNARVSANGHLVYAVLKKWMLMFCFFCFLQMDTS</sequence>
<dbReference type="PROSITE" id="PS50102">
    <property type="entry name" value="RRM"/>
    <property type="match status" value="1"/>
</dbReference>
<evidence type="ECO:0000256" key="5">
    <source>
        <dbReference type="ARBA" id="ARBA00023242"/>
    </source>
</evidence>
<organism evidence="9 10">
    <name type="scientific">Periophthalmus magnuspinnatus</name>
    <dbReference type="NCBI Taxonomy" id="409849"/>
    <lineage>
        <taxon>Eukaryota</taxon>
        <taxon>Metazoa</taxon>
        <taxon>Chordata</taxon>
        <taxon>Craniata</taxon>
        <taxon>Vertebrata</taxon>
        <taxon>Euteleostomi</taxon>
        <taxon>Actinopterygii</taxon>
        <taxon>Neopterygii</taxon>
        <taxon>Teleostei</taxon>
        <taxon>Neoteleostei</taxon>
        <taxon>Acanthomorphata</taxon>
        <taxon>Gobiaria</taxon>
        <taxon>Gobiiformes</taxon>
        <taxon>Gobioidei</taxon>
        <taxon>Gobiidae</taxon>
        <taxon>Oxudercinae</taxon>
        <taxon>Periophthalmus</taxon>
    </lineage>
</organism>
<evidence type="ECO:0000256" key="7">
    <source>
        <dbReference type="SAM" id="MobiDB-lite"/>
    </source>
</evidence>
<dbReference type="PANTHER" id="PTHR19965:SF82">
    <property type="entry name" value="THO COMPLEX SUBUNIT 4"/>
    <property type="match status" value="1"/>
</dbReference>
<evidence type="ECO:0000256" key="6">
    <source>
        <dbReference type="PROSITE-ProRule" id="PRU00176"/>
    </source>
</evidence>
<evidence type="ECO:0000256" key="1">
    <source>
        <dbReference type="ARBA" id="ARBA00004123"/>
    </source>
</evidence>
<reference evidence="9" key="2">
    <citation type="submission" date="2025-09" db="UniProtKB">
        <authorList>
            <consortium name="Ensembl"/>
        </authorList>
    </citation>
    <scope>IDENTIFICATION</scope>
</reference>
<dbReference type="Pfam" id="PF13865">
    <property type="entry name" value="FoP_duplication"/>
    <property type="match status" value="1"/>
</dbReference>
<dbReference type="FunFam" id="3.30.70.330:FF:000273">
    <property type="entry name" value="THO complex subunit 4"/>
    <property type="match status" value="1"/>
</dbReference>
<dbReference type="Ensembl" id="ENSPMGT00000021868.1">
    <property type="protein sequence ID" value="ENSPMGP00000020522.1"/>
    <property type="gene ID" value="ENSPMGG00000016600.1"/>
</dbReference>
<dbReference type="SMR" id="A0A3B4ATL6"/>
<proteinExistence type="predicted"/>
<feature type="region of interest" description="Disordered" evidence="7">
    <location>
        <begin position="199"/>
        <end position="248"/>
    </location>
</feature>
<evidence type="ECO:0000256" key="2">
    <source>
        <dbReference type="ARBA" id="ARBA00022448"/>
    </source>
</evidence>
<dbReference type="GO" id="GO:0006406">
    <property type="term" value="P:mRNA export from nucleus"/>
    <property type="evidence" value="ECO:0007669"/>
    <property type="project" value="TreeGrafter"/>
</dbReference>
<dbReference type="CDD" id="cd12680">
    <property type="entry name" value="RRM_THOC4"/>
    <property type="match status" value="1"/>
</dbReference>
<dbReference type="InterPro" id="IPR035979">
    <property type="entry name" value="RBD_domain_sf"/>
</dbReference>
<dbReference type="InterPro" id="IPR000504">
    <property type="entry name" value="RRM_dom"/>
</dbReference>
<evidence type="ECO:0000256" key="4">
    <source>
        <dbReference type="ARBA" id="ARBA00022884"/>
    </source>
</evidence>
<feature type="compositionally biased region" description="Gly residues" evidence="7">
    <location>
        <begin position="18"/>
        <end position="59"/>
    </location>
</feature>
<keyword evidence="2" id="KW-0813">Transport</keyword>
<comment type="subcellular location">
    <subcellularLocation>
        <location evidence="1">Nucleus</location>
    </subcellularLocation>
</comment>
<dbReference type="InterPro" id="IPR012677">
    <property type="entry name" value="Nucleotide-bd_a/b_plait_sf"/>
</dbReference>
<evidence type="ECO:0000313" key="10">
    <source>
        <dbReference type="Proteomes" id="UP000261520"/>
    </source>
</evidence>
<reference evidence="9" key="1">
    <citation type="submission" date="2025-08" db="UniProtKB">
        <authorList>
            <consortium name="Ensembl"/>
        </authorList>
    </citation>
    <scope>IDENTIFICATION</scope>
</reference>
<evidence type="ECO:0000313" key="9">
    <source>
        <dbReference type="Ensembl" id="ENSPMGP00000020522.1"/>
    </source>
</evidence>
<feature type="compositionally biased region" description="Gly residues" evidence="7">
    <location>
        <begin position="204"/>
        <end position="218"/>
    </location>
</feature>
<dbReference type="InterPro" id="IPR025715">
    <property type="entry name" value="FoP_C"/>
</dbReference>
<dbReference type="SMART" id="SM00360">
    <property type="entry name" value="RRM"/>
    <property type="match status" value="1"/>
</dbReference>
<dbReference type="AlphaFoldDB" id="A0A3B4ATL6"/>
<feature type="compositionally biased region" description="Gly residues" evidence="7">
    <location>
        <begin position="226"/>
        <end position="244"/>
    </location>
</feature>
<protein>
    <recommendedName>
        <fullName evidence="8">RRM domain-containing protein</fullName>
    </recommendedName>
</protein>
<evidence type="ECO:0000259" key="8">
    <source>
        <dbReference type="PROSITE" id="PS50102"/>
    </source>
</evidence>
<dbReference type="Gene3D" id="3.30.70.330">
    <property type="match status" value="1"/>
</dbReference>
<keyword evidence="5" id="KW-0539">Nucleus</keyword>
<feature type="domain" description="RRM" evidence="8">
    <location>
        <begin position="114"/>
        <end position="191"/>
    </location>
</feature>
<dbReference type="GO" id="GO:0005634">
    <property type="term" value="C:nucleus"/>
    <property type="evidence" value="ECO:0007669"/>
    <property type="project" value="UniProtKB-SubCell"/>
</dbReference>
<dbReference type="Pfam" id="PF00076">
    <property type="entry name" value="RRM_1"/>
    <property type="match status" value="1"/>
</dbReference>
<dbReference type="SMART" id="SM01218">
    <property type="entry name" value="FoP_duplication"/>
    <property type="match status" value="1"/>
</dbReference>
<dbReference type="InterPro" id="IPR051229">
    <property type="entry name" value="ALYREF_mRNA_export"/>
</dbReference>
<keyword evidence="10" id="KW-1185">Reference proteome</keyword>
<dbReference type="GO" id="GO:0003729">
    <property type="term" value="F:mRNA binding"/>
    <property type="evidence" value="ECO:0007669"/>
    <property type="project" value="TreeGrafter"/>
</dbReference>
<evidence type="ECO:0000256" key="3">
    <source>
        <dbReference type="ARBA" id="ARBA00022816"/>
    </source>
</evidence>
<feature type="region of interest" description="Disordered" evidence="7">
    <location>
        <begin position="1"/>
        <end position="88"/>
    </location>
</feature>
<feature type="compositionally biased region" description="Basic and acidic residues" evidence="7">
    <location>
        <begin position="1"/>
        <end position="14"/>
    </location>
</feature>
<dbReference type="Proteomes" id="UP000261520">
    <property type="component" value="Unplaced"/>
</dbReference>
<dbReference type="PANTHER" id="PTHR19965">
    <property type="entry name" value="RNA AND EXPORT FACTOR BINDING PROTEIN"/>
    <property type="match status" value="1"/>
</dbReference>